<sequence length="598" mass="69657">MRQIDWRSFLTSGVLSICFVATCANRILAFHHYGNKMNLSSNTFLWIWIIFIPDLIVLFILYLLLFYVGSKYPQYNLYSILVGLVYALFIILVSSSNIIMLTITGESIVNSITEAIRAPPVNISDPIVTLKKPIKNVFLIILESIHADVLPLNEHFLNATQSTFTSDIPLTNVTPILNSFWKNSLRTIASSTSSYTLKKVNEENIVYEKCLPELLHYTFKTKTNQSKFRSAFFTSARGSIPDLGMFGPADPTILPLLWKWLDDTLVEDQNHQLMISLLITETHEPFLYPDDRSYNDYQYYTNDPRINAHLNTLRITDELFGKLIHGFKSRKLYDETLFIVVSDHGYVFNDYGSQTVGLLSSPLESAFSVPLIFHNRYLQPKQLHGQYSTMDILPTIMDILLSSKKKKKKKKKKKLTNQLLSSVENQQLKTILSLYEGTSILRRRTEEESIRYIFNLANPGNSFLSVKQYPRKLTYDITNDEVHLYHLQYDPFESIDLINLSNQPIDNYPSWIHINHHKQILKYGWKGRWTSKTIRISMFSQILSEKNKNNHWLRPKSVILNNSKINLDEMLNWADRTFELTRLWTKLIFKRYRTNNTR</sequence>
<keyword evidence="6 8" id="KW-1133">Transmembrane helix</keyword>
<feature type="transmembrane region" description="Helical" evidence="8">
    <location>
        <begin position="45"/>
        <end position="68"/>
    </location>
</feature>
<feature type="domain" description="Sulfatase N-terminal" evidence="9">
    <location>
        <begin position="248"/>
        <end position="399"/>
    </location>
</feature>
<keyword evidence="5 8" id="KW-0812">Transmembrane</keyword>
<evidence type="ECO:0000313" key="10">
    <source>
        <dbReference type="EMBL" id="CAF1055614.1"/>
    </source>
</evidence>
<dbReference type="Proteomes" id="UP000663877">
    <property type="component" value="Unassembled WGS sequence"/>
</dbReference>
<evidence type="ECO:0000313" key="12">
    <source>
        <dbReference type="Proteomes" id="UP000663832"/>
    </source>
</evidence>
<evidence type="ECO:0000313" key="11">
    <source>
        <dbReference type="EMBL" id="CAF1166876.1"/>
    </source>
</evidence>
<dbReference type="InterPro" id="IPR017850">
    <property type="entry name" value="Alkaline_phosphatase_core_sf"/>
</dbReference>
<protein>
    <recommendedName>
        <fullName evidence="9">Sulfatase N-terminal domain-containing protein</fullName>
    </recommendedName>
</protein>
<feature type="transmembrane region" description="Helical" evidence="8">
    <location>
        <begin position="80"/>
        <end position="103"/>
    </location>
</feature>
<evidence type="ECO:0000256" key="3">
    <source>
        <dbReference type="ARBA" id="ARBA00008779"/>
    </source>
</evidence>
<dbReference type="Proteomes" id="UP000663832">
    <property type="component" value="Unassembled WGS sequence"/>
</dbReference>
<keyword evidence="7 8" id="KW-0472">Membrane</keyword>
<dbReference type="PANTHER" id="PTHR47371:SF3">
    <property type="entry name" value="PHOSPHOGLYCEROL TRANSFERASE I"/>
    <property type="match status" value="1"/>
</dbReference>
<dbReference type="OrthoDB" id="96314at2759"/>
<proteinExistence type="inferred from homology"/>
<dbReference type="EMBL" id="CAJNOM010000164">
    <property type="protein sequence ID" value="CAF1166876.1"/>
    <property type="molecule type" value="Genomic_DNA"/>
</dbReference>
<dbReference type="GO" id="GO:0005886">
    <property type="term" value="C:plasma membrane"/>
    <property type="evidence" value="ECO:0007669"/>
    <property type="project" value="UniProtKB-SubCell"/>
</dbReference>
<organism evidence="11 12">
    <name type="scientific">Adineta steineri</name>
    <dbReference type="NCBI Taxonomy" id="433720"/>
    <lineage>
        <taxon>Eukaryota</taxon>
        <taxon>Metazoa</taxon>
        <taxon>Spiralia</taxon>
        <taxon>Gnathifera</taxon>
        <taxon>Rotifera</taxon>
        <taxon>Eurotatoria</taxon>
        <taxon>Bdelloidea</taxon>
        <taxon>Adinetida</taxon>
        <taxon>Adinetidae</taxon>
        <taxon>Adineta</taxon>
    </lineage>
</organism>
<gene>
    <name evidence="10" type="ORF">BJG266_LOCUS18866</name>
    <name evidence="11" type="ORF">QVE165_LOCUS23890</name>
</gene>
<comment type="caution">
    <text evidence="11">The sequence shown here is derived from an EMBL/GenBank/DDBJ whole genome shotgun (WGS) entry which is preliminary data.</text>
</comment>
<evidence type="ECO:0000256" key="8">
    <source>
        <dbReference type="SAM" id="Phobius"/>
    </source>
</evidence>
<comment type="similarity">
    <text evidence="3">Belongs to the sulfatase family.</text>
</comment>
<dbReference type="InterPro" id="IPR000917">
    <property type="entry name" value="Sulfatase_N"/>
</dbReference>
<name>A0A814TZQ9_9BILA</name>
<dbReference type="Pfam" id="PF00884">
    <property type="entry name" value="Sulfatase"/>
    <property type="match status" value="1"/>
</dbReference>
<dbReference type="PANTHER" id="PTHR47371">
    <property type="entry name" value="LIPOTEICHOIC ACID SYNTHASE"/>
    <property type="match status" value="1"/>
</dbReference>
<dbReference type="AlphaFoldDB" id="A0A814TZQ9"/>
<comment type="subcellular location">
    <subcellularLocation>
        <location evidence="2">Cell membrane</location>
        <topology evidence="2">Multi-pass membrane protein</topology>
    </subcellularLocation>
</comment>
<reference evidence="11" key="1">
    <citation type="submission" date="2021-02" db="EMBL/GenBank/DDBJ databases">
        <authorList>
            <person name="Nowell W R."/>
        </authorList>
    </citation>
    <scope>NUCLEOTIDE SEQUENCE</scope>
</reference>
<evidence type="ECO:0000256" key="7">
    <source>
        <dbReference type="ARBA" id="ARBA00023136"/>
    </source>
</evidence>
<dbReference type="SUPFAM" id="SSF53649">
    <property type="entry name" value="Alkaline phosphatase-like"/>
    <property type="match status" value="1"/>
</dbReference>
<comment type="cofactor">
    <cofactor evidence="1">
        <name>Ca(2+)</name>
        <dbReference type="ChEBI" id="CHEBI:29108"/>
    </cofactor>
</comment>
<keyword evidence="4" id="KW-1003">Cell membrane</keyword>
<evidence type="ECO:0000256" key="5">
    <source>
        <dbReference type="ARBA" id="ARBA00022692"/>
    </source>
</evidence>
<evidence type="ECO:0000256" key="4">
    <source>
        <dbReference type="ARBA" id="ARBA00022475"/>
    </source>
</evidence>
<dbReference type="EMBL" id="CAJNOI010000098">
    <property type="protein sequence ID" value="CAF1055614.1"/>
    <property type="molecule type" value="Genomic_DNA"/>
</dbReference>
<accession>A0A814TZQ9</accession>
<dbReference type="InterPro" id="IPR050448">
    <property type="entry name" value="OpgB/LTA_synthase_biosynth"/>
</dbReference>
<dbReference type="Gene3D" id="3.40.720.10">
    <property type="entry name" value="Alkaline Phosphatase, subunit A"/>
    <property type="match status" value="1"/>
</dbReference>
<evidence type="ECO:0000256" key="6">
    <source>
        <dbReference type="ARBA" id="ARBA00022989"/>
    </source>
</evidence>
<evidence type="ECO:0000256" key="1">
    <source>
        <dbReference type="ARBA" id="ARBA00001913"/>
    </source>
</evidence>
<evidence type="ECO:0000256" key="2">
    <source>
        <dbReference type="ARBA" id="ARBA00004651"/>
    </source>
</evidence>
<keyword evidence="12" id="KW-1185">Reference proteome</keyword>
<evidence type="ECO:0000259" key="9">
    <source>
        <dbReference type="Pfam" id="PF00884"/>
    </source>
</evidence>